<name>A0A383A009_9ZZZZ</name>
<dbReference type="AlphaFoldDB" id="A0A383A009"/>
<protein>
    <recommendedName>
        <fullName evidence="2">PKD domain-containing protein</fullName>
    </recommendedName>
</protein>
<accession>A0A383A009</accession>
<sequence length="154" mass="17211">MGKFKFSLAILAILFILPNSAGEIQITANNEANYLSVDSGQKIIFKAFGTDNSTSILWDFSRNISGPDTRYSNASEVIYTVHAAGRYNITLTVNYENSNSSLKELVLIVNEVYTFDEEIINNEALFFALAATEVIMSIGLAYWTSLIRKEKVYL</sequence>
<proteinExistence type="predicted"/>
<dbReference type="InterPro" id="IPR035986">
    <property type="entry name" value="PKD_dom_sf"/>
</dbReference>
<dbReference type="InterPro" id="IPR000601">
    <property type="entry name" value="PKD_dom"/>
</dbReference>
<dbReference type="Gene3D" id="2.60.40.10">
    <property type="entry name" value="Immunoglobulins"/>
    <property type="match status" value="1"/>
</dbReference>
<dbReference type="Pfam" id="PF00801">
    <property type="entry name" value="PKD"/>
    <property type="match status" value="1"/>
</dbReference>
<evidence type="ECO:0000313" key="3">
    <source>
        <dbReference type="EMBL" id="SVE00919.1"/>
    </source>
</evidence>
<evidence type="ECO:0000259" key="2">
    <source>
        <dbReference type="Pfam" id="PF00801"/>
    </source>
</evidence>
<feature type="transmembrane region" description="Helical" evidence="1">
    <location>
        <begin position="124"/>
        <end position="143"/>
    </location>
</feature>
<feature type="domain" description="PKD" evidence="2">
    <location>
        <begin position="35"/>
        <end position="101"/>
    </location>
</feature>
<evidence type="ECO:0000256" key="1">
    <source>
        <dbReference type="SAM" id="Phobius"/>
    </source>
</evidence>
<dbReference type="EMBL" id="UINC01187937">
    <property type="protein sequence ID" value="SVE00919.1"/>
    <property type="molecule type" value="Genomic_DNA"/>
</dbReference>
<keyword evidence="1" id="KW-1133">Transmembrane helix</keyword>
<dbReference type="InterPro" id="IPR013783">
    <property type="entry name" value="Ig-like_fold"/>
</dbReference>
<reference evidence="3" key="1">
    <citation type="submission" date="2018-05" db="EMBL/GenBank/DDBJ databases">
        <authorList>
            <person name="Lanie J.A."/>
            <person name="Ng W.-L."/>
            <person name="Kazmierczak K.M."/>
            <person name="Andrzejewski T.M."/>
            <person name="Davidsen T.M."/>
            <person name="Wayne K.J."/>
            <person name="Tettelin H."/>
            <person name="Glass J.I."/>
            <person name="Rusch D."/>
            <person name="Podicherti R."/>
            <person name="Tsui H.-C.T."/>
            <person name="Winkler M.E."/>
        </authorList>
    </citation>
    <scope>NUCLEOTIDE SEQUENCE</scope>
</reference>
<gene>
    <name evidence="3" type="ORF">METZ01_LOCUS453773</name>
</gene>
<organism evidence="3">
    <name type="scientific">marine metagenome</name>
    <dbReference type="NCBI Taxonomy" id="408172"/>
    <lineage>
        <taxon>unclassified sequences</taxon>
        <taxon>metagenomes</taxon>
        <taxon>ecological metagenomes</taxon>
    </lineage>
</organism>
<dbReference type="SUPFAM" id="SSF49299">
    <property type="entry name" value="PKD domain"/>
    <property type="match status" value="1"/>
</dbReference>
<keyword evidence="1" id="KW-0472">Membrane</keyword>
<keyword evidence="1" id="KW-0812">Transmembrane</keyword>